<organism evidence="1 2">
    <name type="scientific">Characodon lateralis</name>
    <dbReference type="NCBI Taxonomy" id="208331"/>
    <lineage>
        <taxon>Eukaryota</taxon>
        <taxon>Metazoa</taxon>
        <taxon>Chordata</taxon>
        <taxon>Craniata</taxon>
        <taxon>Vertebrata</taxon>
        <taxon>Euteleostomi</taxon>
        <taxon>Actinopterygii</taxon>
        <taxon>Neopterygii</taxon>
        <taxon>Teleostei</taxon>
        <taxon>Neoteleostei</taxon>
        <taxon>Acanthomorphata</taxon>
        <taxon>Ovalentaria</taxon>
        <taxon>Atherinomorphae</taxon>
        <taxon>Cyprinodontiformes</taxon>
        <taxon>Goodeidae</taxon>
        <taxon>Characodon</taxon>
    </lineage>
</organism>
<proteinExistence type="predicted"/>
<dbReference type="Proteomes" id="UP001352852">
    <property type="component" value="Unassembled WGS sequence"/>
</dbReference>
<dbReference type="EMBL" id="JAHUTJ010008930">
    <property type="protein sequence ID" value="MED6267334.1"/>
    <property type="molecule type" value="Genomic_DNA"/>
</dbReference>
<accession>A0ABU7CXA8</accession>
<evidence type="ECO:0000313" key="2">
    <source>
        <dbReference type="Proteomes" id="UP001352852"/>
    </source>
</evidence>
<sequence length="84" mass="9619">MVEDPGMQTARKHCCWRRCLGRGKSERLYRVCCPCDPVPDERGRRRVHIPHVPIYGLCNNLLNLRDPVTTSQQGHRNTSICSSS</sequence>
<protein>
    <submittedName>
        <fullName evidence="1">Uncharacterized protein</fullName>
    </submittedName>
</protein>
<evidence type="ECO:0000313" key="1">
    <source>
        <dbReference type="EMBL" id="MED6267334.1"/>
    </source>
</evidence>
<gene>
    <name evidence="1" type="ORF">CHARACLAT_011163</name>
</gene>
<keyword evidence="2" id="KW-1185">Reference proteome</keyword>
<reference evidence="1 2" key="1">
    <citation type="submission" date="2021-06" db="EMBL/GenBank/DDBJ databases">
        <authorList>
            <person name="Palmer J.M."/>
        </authorList>
    </citation>
    <scope>NUCLEOTIDE SEQUENCE [LARGE SCALE GENOMIC DNA]</scope>
    <source>
        <strain evidence="1 2">CL_MEX2019</strain>
        <tissue evidence="1">Muscle</tissue>
    </source>
</reference>
<comment type="caution">
    <text evidence="1">The sequence shown here is derived from an EMBL/GenBank/DDBJ whole genome shotgun (WGS) entry which is preliminary data.</text>
</comment>
<name>A0ABU7CXA8_9TELE</name>